<organism evidence="2 3">
    <name type="scientific">Methylobacterium longum</name>
    <dbReference type="NCBI Taxonomy" id="767694"/>
    <lineage>
        <taxon>Bacteria</taxon>
        <taxon>Pseudomonadati</taxon>
        <taxon>Pseudomonadota</taxon>
        <taxon>Alphaproteobacteria</taxon>
        <taxon>Hyphomicrobiales</taxon>
        <taxon>Methylobacteriaceae</taxon>
        <taxon>Methylobacterium</taxon>
    </lineage>
</organism>
<dbReference type="RefSeq" id="WP_238290170.1">
    <property type="nucleotide sequence ID" value="NZ_BPQS01000020.1"/>
</dbReference>
<keyword evidence="3" id="KW-1185">Reference proteome</keyword>
<evidence type="ECO:0000256" key="1">
    <source>
        <dbReference type="SAM" id="MobiDB-lite"/>
    </source>
</evidence>
<name>A0ABT8ANL2_9HYPH</name>
<dbReference type="Proteomes" id="UP001244297">
    <property type="component" value="Unassembled WGS sequence"/>
</dbReference>
<protein>
    <submittedName>
        <fullName evidence="2">Uncharacterized protein</fullName>
    </submittedName>
</protein>
<feature type="region of interest" description="Disordered" evidence="1">
    <location>
        <begin position="1"/>
        <end position="29"/>
    </location>
</feature>
<proteinExistence type="predicted"/>
<reference evidence="3" key="1">
    <citation type="journal article" date="2019" name="Int. J. Syst. Evol. Microbiol.">
        <title>The Global Catalogue of Microorganisms (GCM) 10K type strain sequencing project: providing services to taxonomists for standard genome sequencing and annotation.</title>
        <authorList>
            <consortium name="The Broad Institute Genomics Platform"/>
            <consortium name="The Broad Institute Genome Sequencing Center for Infectious Disease"/>
            <person name="Wu L."/>
            <person name="Ma J."/>
        </authorList>
    </citation>
    <scope>NUCLEOTIDE SEQUENCE [LARGE SCALE GENOMIC DNA]</scope>
    <source>
        <strain evidence="3">CECT 7806</strain>
    </source>
</reference>
<sequence>MASTKPDITTQPDVPVIETTPVDHGDAQGIGNVEQAPIRADLLHERAEEVAARDAALRSAGMR</sequence>
<comment type="caution">
    <text evidence="2">The sequence shown here is derived from an EMBL/GenBank/DDBJ whole genome shotgun (WGS) entry which is preliminary data.</text>
</comment>
<dbReference type="EMBL" id="JAUFPT010000037">
    <property type="protein sequence ID" value="MDN3571442.1"/>
    <property type="molecule type" value="Genomic_DNA"/>
</dbReference>
<evidence type="ECO:0000313" key="2">
    <source>
        <dbReference type="EMBL" id="MDN3571442.1"/>
    </source>
</evidence>
<accession>A0ABT8ANL2</accession>
<evidence type="ECO:0000313" key="3">
    <source>
        <dbReference type="Proteomes" id="UP001244297"/>
    </source>
</evidence>
<gene>
    <name evidence="2" type="ORF">QWZ18_12525</name>
</gene>
<feature type="compositionally biased region" description="Polar residues" evidence="1">
    <location>
        <begin position="1"/>
        <end position="12"/>
    </location>
</feature>